<proteinExistence type="predicted"/>
<name>A0A7S1F905_NOCSC</name>
<dbReference type="Pfam" id="PF00658">
    <property type="entry name" value="MLLE"/>
    <property type="match status" value="1"/>
</dbReference>
<organism evidence="2">
    <name type="scientific">Noctiluca scintillans</name>
    <name type="common">Sea sparkle</name>
    <name type="synonym">Red tide dinoflagellate</name>
    <dbReference type="NCBI Taxonomy" id="2966"/>
    <lineage>
        <taxon>Eukaryota</taxon>
        <taxon>Sar</taxon>
        <taxon>Alveolata</taxon>
        <taxon>Dinophyceae</taxon>
        <taxon>Noctilucales</taxon>
        <taxon>Noctilucaceae</taxon>
        <taxon>Noctiluca</taxon>
    </lineage>
</organism>
<reference evidence="2" key="1">
    <citation type="submission" date="2021-01" db="EMBL/GenBank/DDBJ databases">
        <authorList>
            <person name="Corre E."/>
            <person name="Pelletier E."/>
            <person name="Niang G."/>
            <person name="Scheremetjew M."/>
            <person name="Finn R."/>
            <person name="Kale V."/>
            <person name="Holt S."/>
            <person name="Cochrane G."/>
            <person name="Meng A."/>
            <person name="Brown T."/>
            <person name="Cohen L."/>
        </authorList>
    </citation>
    <scope>NUCLEOTIDE SEQUENCE</scope>
</reference>
<dbReference type="InterPro" id="IPR002004">
    <property type="entry name" value="PABP_HYD_C"/>
</dbReference>
<dbReference type="InterPro" id="IPR036053">
    <property type="entry name" value="PABP-dom"/>
</dbReference>
<evidence type="ECO:0000259" key="1">
    <source>
        <dbReference type="PROSITE" id="PS51309"/>
    </source>
</evidence>
<dbReference type="PROSITE" id="PS51309">
    <property type="entry name" value="PABC"/>
    <property type="match status" value="1"/>
</dbReference>
<dbReference type="EMBL" id="HBFQ01036070">
    <property type="protein sequence ID" value="CAD8851081.1"/>
    <property type="molecule type" value="Transcribed_RNA"/>
</dbReference>
<sequence length="341" mass="38173">MERSPVTSYGGLSGQSYVGTCLRIADAEHFSAAGVLPYRRKGSRLELLLARERPWNSFSKAYDPMSLNVVGGKRIRGHERDASVTATRVLLESTSTALTEEEAEMLQGLICGGSFLWYAKGRFALSVVDFPKTLWDLPERFSTTRQRDQGFTIQALGTKKWAKQIKAFEWVPVRKLTPRLRESVSDLLLNVLRVSGLEKSMDGTRDSHSTSLRARNECSLSSTNVRHGRLEGNVVDQATSSVTSVQAFYVPSLFTAFQITPPEMMTAPLFQTLEEMQRQLYGEQLLALVQVIAPSPFLAQKITGMLLELPEPELLVNFTDQAELDRRVCEALYVLREDGFV</sequence>
<protein>
    <recommendedName>
        <fullName evidence="1">PABC domain-containing protein</fullName>
    </recommendedName>
</protein>
<dbReference type="AlphaFoldDB" id="A0A7S1F905"/>
<dbReference type="Gene3D" id="1.10.1900.10">
    <property type="entry name" value="c-terminal domain of poly(a) binding protein"/>
    <property type="match status" value="1"/>
</dbReference>
<feature type="domain" description="PABC" evidence="1">
    <location>
        <begin position="261"/>
        <end position="340"/>
    </location>
</feature>
<accession>A0A7S1F905</accession>
<dbReference type="SMART" id="SM00517">
    <property type="entry name" value="PolyA"/>
    <property type="match status" value="1"/>
</dbReference>
<gene>
    <name evidence="2" type="ORF">NSCI0253_LOCUS25431</name>
</gene>
<dbReference type="SUPFAM" id="SSF63570">
    <property type="entry name" value="PABC (PABP) domain"/>
    <property type="match status" value="1"/>
</dbReference>
<evidence type="ECO:0000313" key="2">
    <source>
        <dbReference type="EMBL" id="CAD8851081.1"/>
    </source>
</evidence>
<dbReference type="GO" id="GO:0003723">
    <property type="term" value="F:RNA binding"/>
    <property type="evidence" value="ECO:0007669"/>
    <property type="project" value="InterPro"/>
</dbReference>